<gene>
    <name evidence="3" type="ORF">ACFO1S_28205</name>
</gene>
<dbReference type="Gene3D" id="1.10.4080.10">
    <property type="entry name" value="ADP-ribosylation/Crystallin J1"/>
    <property type="match status" value="1"/>
</dbReference>
<evidence type="ECO:0000256" key="1">
    <source>
        <dbReference type="ARBA" id="ARBA00010702"/>
    </source>
</evidence>
<keyword evidence="4" id="KW-1185">Reference proteome</keyword>
<accession>A0ABV8SLG8</accession>
<dbReference type="SUPFAM" id="SSF101478">
    <property type="entry name" value="ADP-ribosylglycohydrolase"/>
    <property type="match status" value="1"/>
</dbReference>
<dbReference type="PANTHER" id="PTHR16222:SF24">
    <property type="entry name" value="ADP-RIBOSYLHYDROLASE ARH3"/>
    <property type="match status" value="1"/>
</dbReference>
<comment type="caution">
    <text evidence="3">The sequence shown here is derived from an EMBL/GenBank/DDBJ whole genome shotgun (WGS) entry which is preliminary data.</text>
</comment>
<sequence length="311" mass="34488">MSAVQAAILGLCVGDALGVPVEFRSREALQLNPVTEMLGYGSHSQPIGTWSDDSSLTFCLMESLIECKDINLFDIAGKFTEWLWRGYWTPHGKVFDVGAATARTIERVNDEFIRPDLAGGKDEYSNGNGSLMRILPLAFYLFDKPLEARVRTVTEVSSITHGHRTSIISCMIYVEVAICMLQGISLPEALLRVGKTMGQLHFPSRDLIRFNRIFSRDFSSSSKEEIHSSGYVVHTLEASIWSLLTSESYAEAVLKAVNLGEDTDTTGAVTGGLAGLQYGLGQIPADWMEQLVRLSDVMELCSKFERQFYYS</sequence>
<dbReference type="EMBL" id="JBHSED010000074">
    <property type="protein sequence ID" value="MFC4307314.1"/>
    <property type="molecule type" value="Genomic_DNA"/>
</dbReference>
<dbReference type="InterPro" id="IPR036705">
    <property type="entry name" value="Ribosyl_crysJ1_sf"/>
</dbReference>
<protein>
    <submittedName>
        <fullName evidence="3">ADP-ribosylglycohydrolase family protein</fullName>
    </submittedName>
</protein>
<evidence type="ECO:0000256" key="2">
    <source>
        <dbReference type="ARBA" id="ARBA00022801"/>
    </source>
</evidence>
<organism evidence="3 4">
    <name type="scientific">Cohnella boryungensis</name>
    <dbReference type="NCBI Taxonomy" id="768479"/>
    <lineage>
        <taxon>Bacteria</taxon>
        <taxon>Bacillati</taxon>
        <taxon>Bacillota</taxon>
        <taxon>Bacilli</taxon>
        <taxon>Bacillales</taxon>
        <taxon>Paenibacillaceae</taxon>
        <taxon>Cohnella</taxon>
    </lineage>
</organism>
<name>A0ABV8SLG8_9BACL</name>
<evidence type="ECO:0000313" key="4">
    <source>
        <dbReference type="Proteomes" id="UP001595755"/>
    </source>
</evidence>
<comment type="similarity">
    <text evidence="1">Belongs to the ADP-ribosylglycohydrolase family.</text>
</comment>
<evidence type="ECO:0000313" key="3">
    <source>
        <dbReference type="EMBL" id="MFC4307314.1"/>
    </source>
</evidence>
<keyword evidence="2" id="KW-0378">Hydrolase</keyword>
<dbReference type="PANTHER" id="PTHR16222">
    <property type="entry name" value="ADP-RIBOSYLGLYCOHYDROLASE"/>
    <property type="match status" value="1"/>
</dbReference>
<dbReference type="InterPro" id="IPR050792">
    <property type="entry name" value="ADP-ribosylglycohydrolase"/>
</dbReference>
<dbReference type="RefSeq" id="WP_204603048.1">
    <property type="nucleotide sequence ID" value="NZ_JBHSED010000074.1"/>
</dbReference>
<dbReference type="Proteomes" id="UP001595755">
    <property type="component" value="Unassembled WGS sequence"/>
</dbReference>
<dbReference type="Pfam" id="PF03747">
    <property type="entry name" value="ADP_ribosyl_GH"/>
    <property type="match status" value="1"/>
</dbReference>
<reference evidence="4" key="1">
    <citation type="journal article" date="2019" name="Int. J. Syst. Evol. Microbiol.">
        <title>The Global Catalogue of Microorganisms (GCM) 10K type strain sequencing project: providing services to taxonomists for standard genome sequencing and annotation.</title>
        <authorList>
            <consortium name="The Broad Institute Genomics Platform"/>
            <consortium name="The Broad Institute Genome Sequencing Center for Infectious Disease"/>
            <person name="Wu L."/>
            <person name="Ma J."/>
        </authorList>
    </citation>
    <scope>NUCLEOTIDE SEQUENCE [LARGE SCALE GENOMIC DNA]</scope>
    <source>
        <strain evidence="4">CGMCC 4.1641</strain>
    </source>
</reference>
<proteinExistence type="inferred from homology"/>
<dbReference type="InterPro" id="IPR005502">
    <property type="entry name" value="Ribosyl_crysJ1"/>
</dbReference>